<organism evidence="1 2">
    <name type="scientific">Halobacillus naozhouensis</name>
    <dbReference type="NCBI Taxonomy" id="554880"/>
    <lineage>
        <taxon>Bacteria</taxon>
        <taxon>Bacillati</taxon>
        <taxon>Bacillota</taxon>
        <taxon>Bacilli</taxon>
        <taxon>Bacillales</taxon>
        <taxon>Bacillaceae</taxon>
        <taxon>Halobacillus</taxon>
    </lineage>
</organism>
<dbReference type="InterPro" id="IPR058676">
    <property type="entry name" value="YuzK"/>
</dbReference>
<evidence type="ECO:0000313" key="2">
    <source>
        <dbReference type="Proteomes" id="UP001221597"/>
    </source>
</evidence>
<gene>
    <name evidence="1" type="ORF">P9989_14885</name>
</gene>
<keyword evidence="2" id="KW-1185">Reference proteome</keyword>
<evidence type="ECO:0008006" key="3">
    <source>
        <dbReference type="Google" id="ProtNLM"/>
    </source>
</evidence>
<dbReference type="RefSeq" id="WP_283079020.1">
    <property type="nucleotide sequence ID" value="NZ_CP121671.1"/>
</dbReference>
<evidence type="ECO:0000313" key="1">
    <source>
        <dbReference type="EMBL" id="WFT77084.1"/>
    </source>
</evidence>
<sequence length="58" mass="7033">MSLNYTAEMEKAMQQAHNISYAEYSSKLDERLKIEEKRQREFERSQKMVAQVDRQLHK</sequence>
<name>A0ABY8J3L1_9BACI</name>
<proteinExistence type="predicted"/>
<accession>A0ABY8J3L1</accession>
<dbReference type="Proteomes" id="UP001221597">
    <property type="component" value="Chromosome"/>
</dbReference>
<protein>
    <recommendedName>
        <fullName evidence="3">YuzK</fullName>
    </recommendedName>
</protein>
<reference evidence="1 2" key="1">
    <citation type="submission" date="2023-04" db="EMBL/GenBank/DDBJ databases">
        <title>Genome sequence of Halobacillus naozhouensis KACC 21980.</title>
        <authorList>
            <person name="Kim S."/>
            <person name="Heo J."/>
            <person name="Kwon S.-W."/>
        </authorList>
    </citation>
    <scope>NUCLEOTIDE SEQUENCE [LARGE SCALE GENOMIC DNA]</scope>
    <source>
        <strain evidence="1 2">KCTC 13234</strain>
    </source>
</reference>
<dbReference type="Pfam" id="PF26149">
    <property type="entry name" value="YuzK"/>
    <property type="match status" value="1"/>
</dbReference>
<dbReference type="EMBL" id="CP121671">
    <property type="protein sequence ID" value="WFT77084.1"/>
    <property type="molecule type" value="Genomic_DNA"/>
</dbReference>